<comment type="caution">
    <text evidence="2">The sequence shown here is derived from an EMBL/GenBank/DDBJ whole genome shotgun (WGS) entry which is preliminary data.</text>
</comment>
<protein>
    <submittedName>
        <fullName evidence="2">Uncharacterized protein</fullName>
    </submittedName>
</protein>
<organism evidence="2 3">
    <name type="scientific">Devosia nanyangense</name>
    <dbReference type="NCBI Taxonomy" id="1228055"/>
    <lineage>
        <taxon>Bacteria</taxon>
        <taxon>Pseudomonadati</taxon>
        <taxon>Pseudomonadota</taxon>
        <taxon>Alphaproteobacteria</taxon>
        <taxon>Hyphomicrobiales</taxon>
        <taxon>Devosiaceae</taxon>
        <taxon>Devosia</taxon>
    </lineage>
</organism>
<keyword evidence="1" id="KW-0472">Membrane</keyword>
<keyword evidence="1" id="KW-0812">Transmembrane</keyword>
<gene>
    <name evidence="2" type="ORF">HY834_19890</name>
</gene>
<dbReference type="EMBL" id="JACRAF010000066">
    <property type="protein sequence ID" value="MBI4924002.1"/>
    <property type="molecule type" value="Genomic_DNA"/>
</dbReference>
<reference evidence="2" key="1">
    <citation type="submission" date="2020-07" db="EMBL/GenBank/DDBJ databases">
        <title>Huge and variable diversity of episymbiotic CPR bacteria and DPANN archaea in groundwater ecosystems.</title>
        <authorList>
            <person name="He C.Y."/>
            <person name="Keren R."/>
            <person name="Whittaker M."/>
            <person name="Farag I.F."/>
            <person name="Doudna J."/>
            <person name="Cate J.H.D."/>
            <person name="Banfield J.F."/>
        </authorList>
    </citation>
    <scope>NUCLEOTIDE SEQUENCE</scope>
    <source>
        <strain evidence="2">NC_groundwater_1586_Pr3_B-0.1um_66_15</strain>
    </source>
</reference>
<feature type="transmembrane region" description="Helical" evidence="1">
    <location>
        <begin position="72"/>
        <end position="92"/>
    </location>
</feature>
<accession>A0A933L6H5</accession>
<dbReference type="Proteomes" id="UP000782610">
    <property type="component" value="Unassembled WGS sequence"/>
</dbReference>
<sequence>MNVAAEQDLEHRVAVLTNWGFWGVLGAGFVLSGFEMDFYFLALFGFALLVAGFVAHLIVNRIYAAGFRTGEVAAGFGIFGVAVLAFIVSWLLDPTFSDVDVLSGITGIVVVIGSFLVYVATRFGLKGSFSMFHADRG</sequence>
<feature type="transmembrane region" description="Helical" evidence="1">
    <location>
        <begin position="12"/>
        <end position="32"/>
    </location>
</feature>
<dbReference type="AlphaFoldDB" id="A0A933L6H5"/>
<feature type="transmembrane region" description="Helical" evidence="1">
    <location>
        <begin position="104"/>
        <end position="125"/>
    </location>
</feature>
<keyword evidence="1" id="KW-1133">Transmembrane helix</keyword>
<evidence type="ECO:0000313" key="3">
    <source>
        <dbReference type="Proteomes" id="UP000782610"/>
    </source>
</evidence>
<name>A0A933L6H5_9HYPH</name>
<evidence type="ECO:0000256" key="1">
    <source>
        <dbReference type="SAM" id="Phobius"/>
    </source>
</evidence>
<evidence type="ECO:0000313" key="2">
    <source>
        <dbReference type="EMBL" id="MBI4924002.1"/>
    </source>
</evidence>
<proteinExistence type="predicted"/>
<feature type="transmembrane region" description="Helical" evidence="1">
    <location>
        <begin position="38"/>
        <end position="60"/>
    </location>
</feature>